<gene>
    <name evidence="5" type="ordered locus">Pnap_4338</name>
</gene>
<dbReference type="EMBL" id="CP000530">
    <property type="protein sequence ID" value="ABM39620.1"/>
    <property type="molecule type" value="Genomic_DNA"/>
</dbReference>
<proteinExistence type="inferred from homology"/>
<keyword evidence="3" id="KW-0418">Kinase</keyword>
<geneLocation type="plasmid" evidence="5 6">
    <name>pPNAP01</name>
</geneLocation>
<organism evidence="5 6">
    <name type="scientific">Polaromonas naphthalenivorans (strain CJ2)</name>
    <dbReference type="NCBI Taxonomy" id="365044"/>
    <lineage>
        <taxon>Bacteria</taxon>
        <taxon>Pseudomonadati</taxon>
        <taxon>Pseudomonadota</taxon>
        <taxon>Betaproteobacteria</taxon>
        <taxon>Burkholderiales</taxon>
        <taxon>Comamonadaceae</taxon>
        <taxon>Polaromonas</taxon>
    </lineage>
</organism>
<dbReference type="PANTHER" id="PTHR37419:SF8">
    <property type="entry name" value="TOXIN YJJJ"/>
    <property type="match status" value="1"/>
</dbReference>
<dbReference type="AlphaFoldDB" id="A1VVE2"/>
<dbReference type="PANTHER" id="PTHR37419">
    <property type="entry name" value="SERINE/THREONINE-PROTEIN KINASE TOXIN HIPA"/>
    <property type="match status" value="1"/>
</dbReference>
<evidence type="ECO:0000313" key="6">
    <source>
        <dbReference type="Proteomes" id="UP000000644"/>
    </source>
</evidence>
<feature type="domain" description="HipA-like C-terminal" evidence="4">
    <location>
        <begin position="182"/>
        <end position="419"/>
    </location>
</feature>
<evidence type="ECO:0000259" key="4">
    <source>
        <dbReference type="Pfam" id="PF07804"/>
    </source>
</evidence>
<evidence type="ECO:0000313" key="5">
    <source>
        <dbReference type="EMBL" id="ABM39620.1"/>
    </source>
</evidence>
<keyword evidence="6" id="KW-1185">Reference proteome</keyword>
<dbReference type="HOGENOM" id="CLU_041102_0_0_4"/>
<evidence type="ECO:0000256" key="3">
    <source>
        <dbReference type="ARBA" id="ARBA00022777"/>
    </source>
</evidence>
<name>A1VVE2_POLNA</name>
<reference evidence="6" key="1">
    <citation type="journal article" date="2009" name="Environ. Microbiol.">
        <title>The genome of Polaromonas naphthalenivorans strain CJ2, isolated from coal tar-contaminated sediment, reveals physiological and metabolic versatility and evolution through extensive horizontal gene transfer.</title>
        <authorList>
            <person name="Yagi J.M."/>
            <person name="Sims D."/>
            <person name="Brettin T."/>
            <person name="Bruce D."/>
            <person name="Madsen E.L."/>
        </authorList>
    </citation>
    <scope>NUCLEOTIDE SEQUENCE [LARGE SCALE GENOMIC DNA]</scope>
    <source>
        <strain evidence="6">CJ2</strain>
        <plasmid evidence="6">Plasmid pPNAP01</plasmid>
    </source>
</reference>
<keyword evidence="5" id="KW-0614">Plasmid</keyword>
<sequence>MARQVRELYVFASIAKKAGPRFVPAGLLTLTEDLGAGARSRELASRFSYGTRYLQRLEAIEIDPVSLSIPDRKAAIGQEFFPANGLEEFGGIRDAAPDAWGRRVIEARRRVPANSLAEADYLLQAGGDRVGALDIRADSTSPDSPSASDMRSLGYVLQAADRVDQGLPVPASLEDYLGAGPSAGGARPKASVRDDDGALWLAKFPARGDTLDVARAESCTLELARRCGLTVPEVKYQDIGGRPVMLIRRFDRYWAAAGQAPAAGTALHDTRPDGGLMEGRLAFVSGLTLVGCSEFESRTKGYHDLAHAIRQFAHPQSIRKDCEELFTRMVFNIFVSNDDDHLRNHGFVHSPHLAGWVLSPLYDVVPRPSLAYERMLHLQVGTEGKLASLDNAMTHFAAFTPERSRALALIRQVWGEVRQWRTCFEEFAANGKLIDQIGSAFRDLEDIASPALVAQIRKPD</sequence>
<protein>
    <submittedName>
        <fullName evidence="5">HipA domain protein</fullName>
    </submittedName>
</protein>
<evidence type="ECO:0000256" key="2">
    <source>
        <dbReference type="ARBA" id="ARBA00022679"/>
    </source>
</evidence>
<comment type="similarity">
    <text evidence="1">Belongs to the HipA Ser/Thr kinase family.</text>
</comment>
<accession>A1VVE2</accession>
<dbReference type="GO" id="GO:0004674">
    <property type="term" value="F:protein serine/threonine kinase activity"/>
    <property type="evidence" value="ECO:0007669"/>
    <property type="project" value="TreeGrafter"/>
</dbReference>
<dbReference type="RefSeq" id="WP_011797993.1">
    <property type="nucleotide sequence ID" value="NC_008757.1"/>
</dbReference>
<evidence type="ECO:0000256" key="1">
    <source>
        <dbReference type="ARBA" id="ARBA00010164"/>
    </source>
</evidence>
<dbReference type="InterPro" id="IPR052028">
    <property type="entry name" value="HipA_Ser/Thr_kinase"/>
</dbReference>
<dbReference type="InterPro" id="IPR012893">
    <property type="entry name" value="HipA-like_C"/>
</dbReference>
<keyword evidence="2" id="KW-0808">Transferase</keyword>
<dbReference type="Proteomes" id="UP000000644">
    <property type="component" value="Plasmid pPNAP01"/>
</dbReference>
<dbReference type="GO" id="GO:0005829">
    <property type="term" value="C:cytosol"/>
    <property type="evidence" value="ECO:0007669"/>
    <property type="project" value="TreeGrafter"/>
</dbReference>
<dbReference type="Pfam" id="PF07804">
    <property type="entry name" value="HipA_C"/>
    <property type="match status" value="1"/>
</dbReference>
<dbReference type="OrthoDB" id="9805913at2"/>
<dbReference type="KEGG" id="pna:Pnap_4338"/>